<reference evidence="1 2" key="1">
    <citation type="submission" date="2022-01" db="EMBL/GenBank/DDBJ databases">
        <title>A chromosomal length assembly of Cordylochernes scorpioides.</title>
        <authorList>
            <person name="Zeh D."/>
            <person name="Zeh J."/>
        </authorList>
    </citation>
    <scope>NUCLEOTIDE SEQUENCE [LARGE SCALE GENOMIC DNA]</scope>
    <source>
        <strain evidence="1">IN4F17</strain>
        <tissue evidence="1">Whole Body</tissue>
    </source>
</reference>
<accession>A0ABY6KZD3</accession>
<keyword evidence="2" id="KW-1185">Reference proteome</keyword>
<proteinExistence type="predicted"/>
<dbReference type="SUPFAM" id="SSF56219">
    <property type="entry name" value="DNase I-like"/>
    <property type="match status" value="1"/>
</dbReference>
<dbReference type="InterPro" id="IPR036691">
    <property type="entry name" value="Endo/exonu/phosph_ase_sf"/>
</dbReference>
<evidence type="ECO:0000313" key="2">
    <source>
        <dbReference type="Proteomes" id="UP001235939"/>
    </source>
</evidence>
<organism evidence="1 2">
    <name type="scientific">Cordylochernes scorpioides</name>
    <dbReference type="NCBI Taxonomy" id="51811"/>
    <lineage>
        <taxon>Eukaryota</taxon>
        <taxon>Metazoa</taxon>
        <taxon>Ecdysozoa</taxon>
        <taxon>Arthropoda</taxon>
        <taxon>Chelicerata</taxon>
        <taxon>Arachnida</taxon>
        <taxon>Pseudoscorpiones</taxon>
        <taxon>Cheliferoidea</taxon>
        <taxon>Chernetidae</taxon>
        <taxon>Cordylochernes</taxon>
    </lineage>
</organism>
<evidence type="ECO:0000313" key="1">
    <source>
        <dbReference type="EMBL" id="UYV74063.1"/>
    </source>
</evidence>
<sequence>MPTKADSVYRSAYVPSTTGTVILKQVVFRIQQYAIDIAFVQEANVTAMDNEQDPCFVYKETIAPSTSTIGSGLACVAASGVTILWQLILWQQLLQLQTIVAETIREDAWVLGDLNISEESTSDISSGSVEALTELLDQVSIVNAAYIFEATHLPTRVATFGSRIDTSLLDRILQPSGIPKQGSASMDADYPSLPDLIRALRLHR</sequence>
<protein>
    <recommendedName>
        <fullName evidence="3">Endonuclease/exonuclease/phosphatase domain-containing protein</fullName>
    </recommendedName>
</protein>
<dbReference type="EMBL" id="CP092873">
    <property type="protein sequence ID" value="UYV74063.1"/>
    <property type="molecule type" value="Genomic_DNA"/>
</dbReference>
<evidence type="ECO:0008006" key="3">
    <source>
        <dbReference type="Google" id="ProtNLM"/>
    </source>
</evidence>
<name>A0ABY6KZD3_9ARAC</name>
<gene>
    <name evidence="1" type="ORF">LAZ67_11002002</name>
</gene>
<dbReference type="Proteomes" id="UP001235939">
    <property type="component" value="Chromosome 11"/>
</dbReference>